<feature type="domain" description="Cytochrome oxidase subunit I profile" evidence="10">
    <location>
        <begin position="39"/>
        <end position="559"/>
    </location>
</feature>
<keyword evidence="4" id="KW-0679">Respiratory chain</keyword>
<dbReference type="Gene3D" id="1.20.210.10">
    <property type="entry name" value="Cytochrome c oxidase-like, subunit I domain"/>
    <property type="match status" value="1"/>
</dbReference>
<feature type="transmembrane region" description="Helical" evidence="9">
    <location>
        <begin position="20"/>
        <end position="38"/>
    </location>
</feature>
<feature type="transmembrane region" description="Helical" evidence="9">
    <location>
        <begin position="225"/>
        <end position="255"/>
    </location>
</feature>
<keyword evidence="5" id="KW-0479">Metal-binding</keyword>
<evidence type="ECO:0000313" key="12">
    <source>
        <dbReference type="Proteomes" id="UP000008811"/>
    </source>
</evidence>
<comment type="similarity">
    <text evidence="1">Belongs to the heme-copper respiratory oxidase family.</text>
</comment>
<keyword evidence="2" id="KW-0813">Transport</keyword>
<dbReference type="GO" id="GO:0046872">
    <property type="term" value="F:metal ion binding"/>
    <property type="evidence" value="ECO:0007669"/>
    <property type="project" value="UniProtKB-KW"/>
</dbReference>
<feature type="transmembrane region" description="Helical" evidence="9">
    <location>
        <begin position="148"/>
        <end position="170"/>
    </location>
</feature>
<keyword evidence="6" id="KW-0249">Electron transport</keyword>
<dbReference type="GO" id="GO:0009060">
    <property type="term" value="P:aerobic respiration"/>
    <property type="evidence" value="ECO:0007669"/>
    <property type="project" value="InterPro"/>
</dbReference>
<gene>
    <name evidence="11" type="ordered locus">Cpar_0878</name>
</gene>
<dbReference type="GO" id="GO:0020037">
    <property type="term" value="F:heme binding"/>
    <property type="evidence" value="ECO:0007669"/>
    <property type="project" value="InterPro"/>
</dbReference>
<dbReference type="PANTHER" id="PTHR10422:SF35">
    <property type="entry name" value="CYTOCHROME BO(3) UBIQUINOL OXIDASE SUBUNIT 1"/>
    <property type="match status" value="1"/>
</dbReference>
<dbReference type="STRING" id="517417.Cpar_0878"/>
<dbReference type="InterPro" id="IPR036927">
    <property type="entry name" value="Cyt_c_oxase-like_su1_sf"/>
</dbReference>
<evidence type="ECO:0000256" key="8">
    <source>
        <dbReference type="ARBA" id="ARBA00023008"/>
    </source>
</evidence>
<dbReference type="SUPFAM" id="SSF81442">
    <property type="entry name" value="Cytochrome c oxidase subunit I-like"/>
    <property type="match status" value="1"/>
</dbReference>
<dbReference type="InterPro" id="IPR000883">
    <property type="entry name" value="Cyt_C_Oxase_1"/>
</dbReference>
<reference evidence="11" key="1">
    <citation type="submission" date="2008-06" db="EMBL/GenBank/DDBJ databases">
        <title>Complete sequence of Chlorobaculum parvum NCIB 8327.</title>
        <authorList>
            <consortium name="US DOE Joint Genome Institute"/>
            <person name="Lucas S."/>
            <person name="Copeland A."/>
            <person name="Lapidus A."/>
            <person name="Glavina del Rio T."/>
            <person name="Dalin E."/>
            <person name="Tice H."/>
            <person name="Bruce D."/>
            <person name="Goodwin L."/>
            <person name="Pitluck S."/>
            <person name="Schmutz J."/>
            <person name="Larimer F."/>
            <person name="Land M."/>
            <person name="Hauser L."/>
            <person name="Kyrpides N."/>
            <person name="Mikhailova N."/>
            <person name="Zhao F."/>
            <person name="Li T."/>
            <person name="Liu Z."/>
            <person name="Overmann J."/>
            <person name="Bryant D.A."/>
            <person name="Richardson P."/>
        </authorList>
    </citation>
    <scope>NUCLEOTIDE SEQUENCE [LARGE SCALE GENOMIC DNA]</scope>
    <source>
        <strain evidence="11">NCIB 8327</strain>
    </source>
</reference>
<evidence type="ECO:0000259" key="10">
    <source>
        <dbReference type="PROSITE" id="PS50855"/>
    </source>
</evidence>
<feature type="transmembrane region" description="Helical" evidence="9">
    <location>
        <begin position="457"/>
        <end position="478"/>
    </location>
</feature>
<keyword evidence="3" id="KW-0349">Heme</keyword>
<evidence type="ECO:0000256" key="2">
    <source>
        <dbReference type="ARBA" id="ARBA00022448"/>
    </source>
</evidence>
<accession>B3QMY8</accession>
<evidence type="ECO:0000256" key="6">
    <source>
        <dbReference type="ARBA" id="ARBA00022982"/>
    </source>
</evidence>
<dbReference type="RefSeq" id="WP_012502124.1">
    <property type="nucleotide sequence ID" value="NC_011027.1"/>
</dbReference>
<evidence type="ECO:0000256" key="9">
    <source>
        <dbReference type="SAM" id="Phobius"/>
    </source>
</evidence>
<dbReference type="eggNOG" id="COG0843">
    <property type="taxonomic scope" value="Bacteria"/>
</dbReference>
<dbReference type="GO" id="GO:0016682">
    <property type="term" value="F:oxidoreductase activity, acting on diphenols and related substances as donors, oxygen as acceptor"/>
    <property type="evidence" value="ECO:0007669"/>
    <property type="project" value="InterPro"/>
</dbReference>
<dbReference type="GO" id="GO:0009486">
    <property type="term" value="F:cytochrome bo3 ubiquinol oxidase activity"/>
    <property type="evidence" value="ECO:0007669"/>
    <property type="project" value="TreeGrafter"/>
</dbReference>
<organism evidence="11 12">
    <name type="scientific">Chlorobaculum parvum (strain DSM 263 / NCIMB 8327)</name>
    <name type="common">Chlorobium vibrioforme subsp. thiosulfatophilum</name>
    <dbReference type="NCBI Taxonomy" id="517417"/>
    <lineage>
        <taxon>Bacteria</taxon>
        <taxon>Pseudomonadati</taxon>
        <taxon>Chlorobiota</taxon>
        <taxon>Chlorobiia</taxon>
        <taxon>Chlorobiales</taxon>
        <taxon>Chlorobiaceae</taxon>
        <taxon>Chlorobaculum</taxon>
    </lineage>
</organism>
<dbReference type="InterPro" id="IPR014207">
    <property type="entry name" value="Cyt_c_ubiqinol_oxidase_su1"/>
</dbReference>
<evidence type="ECO:0000313" key="11">
    <source>
        <dbReference type="EMBL" id="ACF11291.1"/>
    </source>
</evidence>
<evidence type="ECO:0000256" key="7">
    <source>
        <dbReference type="ARBA" id="ARBA00023004"/>
    </source>
</evidence>
<feature type="transmembrane region" description="Helical" evidence="9">
    <location>
        <begin position="59"/>
        <end position="82"/>
    </location>
</feature>
<feature type="transmembrane region" description="Helical" evidence="9">
    <location>
        <begin position="317"/>
        <end position="334"/>
    </location>
</feature>
<feature type="transmembrane region" description="Helical" evidence="9">
    <location>
        <begin position="287"/>
        <end position="305"/>
    </location>
</feature>
<feature type="transmembrane region" description="Helical" evidence="9">
    <location>
        <begin position="592"/>
        <end position="611"/>
    </location>
</feature>
<dbReference type="Pfam" id="PF00115">
    <property type="entry name" value="COX1"/>
    <property type="match status" value="1"/>
</dbReference>
<dbReference type="GO" id="GO:0004129">
    <property type="term" value="F:cytochrome-c oxidase activity"/>
    <property type="evidence" value="ECO:0007669"/>
    <property type="project" value="InterPro"/>
</dbReference>
<dbReference type="AlphaFoldDB" id="B3QMY8"/>
<dbReference type="NCBIfam" id="TIGR02843">
    <property type="entry name" value="CyoB"/>
    <property type="match status" value="1"/>
</dbReference>
<feature type="transmembrane region" description="Helical" evidence="9">
    <location>
        <begin position="379"/>
        <end position="403"/>
    </location>
</feature>
<evidence type="ECO:0000256" key="1">
    <source>
        <dbReference type="ARBA" id="ARBA00009578"/>
    </source>
</evidence>
<dbReference type="CDD" id="cd01662">
    <property type="entry name" value="Ubiquinol_Oxidase_I"/>
    <property type="match status" value="1"/>
</dbReference>
<dbReference type="GO" id="GO:0022904">
    <property type="term" value="P:respiratory electron transport chain"/>
    <property type="evidence" value="ECO:0007669"/>
    <property type="project" value="TreeGrafter"/>
</dbReference>
<keyword evidence="12" id="KW-1185">Reference proteome</keyword>
<dbReference type="HOGENOM" id="CLU_011899_7_1_10"/>
<dbReference type="PRINTS" id="PR01165">
    <property type="entry name" value="CYCOXIDASEI"/>
</dbReference>
<keyword evidence="9" id="KW-0812">Transmembrane</keyword>
<keyword evidence="9" id="KW-1133">Transmembrane helix</keyword>
<protein>
    <submittedName>
        <fullName evidence="11">Cytochrome o ubiquinol oxidase, subunit I</fullName>
        <ecNumber evidence="11">1.9.3.1</ecNumber>
    </submittedName>
</protein>
<keyword evidence="8" id="KW-0186">Copper</keyword>
<feature type="transmembrane region" description="Helical" evidence="9">
    <location>
        <begin position="102"/>
        <end position="127"/>
    </location>
</feature>
<dbReference type="EC" id="1.9.3.1" evidence="11"/>
<feature type="transmembrane region" description="Helical" evidence="9">
    <location>
        <begin position="415"/>
        <end position="436"/>
    </location>
</feature>
<dbReference type="GO" id="GO:0015990">
    <property type="term" value="P:electron transport coupled proton transport"/>
    <property type="evidence" value="ECO:0007669"/>
    <property type="project" value="TreeGrafter"/>
</dbReference>
<dbReference type="EMBL" id="CP001099">
    <property type="protein sequence ID" value="ACF11291.1"/>
    <property type="molecule type" value="Genomic_DNA"/>
</dbReference>
<keyword evidence="9" id="KW-0472">Membrane</keyword>
<proteinExistence type="inferred from homology"/>
<dbReference type="InterPro" id="IPR023616">
    <property type="entry name" value="Cyt_c_oxase-like_su1_dom"/>
</dbReference>
<evidence type="ECO:0000256" key="3">
    <source>
        <dbReference type="ARBA" id="ARBA00022617"/>
    </source>
</evidence>
<dbReference type="PANTHER" id="PTHR10422">
    <property type="entry name" value="CYTOCHROME C OXIDASE SUBUNIT 1"/>
    <property type="match status" value="1"/>
</dbReference>
<evidence type="ECO:0000256" key="4">
    <source>
        <dbReference type="ARBA" id="ARBA00022660"/>
    </source>
</evidence>
<dbReference type="PROSITE" id="PS50855">
    <property type="entry name" value="COX1"/>
    <property type="match status" value="1"/>
</dbReference>
<dbReference type="KEGG" id="cpc:Cpar_0878"/>
<keyword evidence="7" id="KW-0408">Iron</keyword>
<feature type="transmembrane region" description="Helical" evidence="9">
    <location>
        <begin position="190"/>
        <end position="213"/>
    </location>
</feature>
<keyword evidence="11" id="KW-0560">Oxidoreductase</keyword>
<dbReference type="GO" id="GO:0005886">
    <property type="term" value="C:plasma membrane"/>
    <property type="evidence" value="ECO:0007669"/>
    <property type="project" value="TreeGrafter"/>
</dbReference>
<dbReference type="OrthoDB" id="9759913at2"/>
<evidence type="ECO:0000256" key="5">
    <source>
        <dbReference type="ARBA" id="ARBA00022723"/>
    </source>
</evidence>
<name>B3QMY8_CHLP8</name>
<feature type="transmembrane region" description="Helical" evidence="9">
    <location>
        <begin position="346"/>
        <end position="367"/>
    </location>
</feature>
<sequence length="663" mass="74568">MLGKLSLSDIPLNDAIIMNAVYGSLVLAAVIIGLLTWFRKWSFLWNEWLTSLDHKKIGIMYIVLASVMLVRGFSDAMLMRLQQAMAAGANPGFLPPPHFDQIFGSHGTIMIVFVLMPFLTGLMNIVIPQQIGARDVAFPLMNSISLGLTIAGAFLVMISLGVGQFTTAGWSGIAPLFEKQFNPGTGVDYWMWALQISGVGSTLTGINFLVTIIKMRAPGLTFMRLPLFVWTALTTNVLMILSFPVLTAALFLLALDRYLGMHFYTNDLGGNMMLWNNLFWMWGHPEVYILILPAFGVFSEVVATFSRKKLFGYKSLVYATVAIMFLSFTVWLHHFFTMGNTPEVNVFFGITTMLIAIPTGVKVYDWLFTMYRGRITFSVPMYWTMGFLTIFVLGGMTGVLLSIPPADFVFHNSVFLIAHFHNMLIPGALFGYFAGIQYWFPKAFGFRLDEKWGKRAFWGWFIGFLVAFMPLYILGFMGMPRRMSHYSNLAWHPLLIVALAGAVFIAFGILSLIIQFIVSIKNRKDNVDVTGDPWGGRTLEWATSSPPAEYNFAVIPTVQNIDDFWDRKERGVAYQRPEKYHDIRMPKNRPHGVIICALALTFGFAMVWYIWWLAALSMAGIIGTVIMSAVTDDTEYVIPAHEVQRIEEERFRALAAAQDSGNS</sequence>
<feature type="transmembrane region" description="Helical" evidence="9">
    <location>
        <begin position="490"/>
        <end position="514"/>
    </location>
</feature>
<dbReference type="Proteomes" id="UP000008811">
    <property type="component" value="Chromosome"/>
</dbReference>